<name>A0A1Y6M1H4_ZYMTR</name>
<dbReference type="Proteomes" id="UP000215453">
    <property type="component" value="Chromosome 19"/>
</dbReference>
<evidence type="ECO:0000259" key="2">
    <source>
        <dbReference type="Pfam" id="PF20516"/>
    </source>
</evidence>
<dbReference type="InterPro" id="IPR046797">
    <property type="entry name" value="PDDEXK_12"/>
</dbReference>
<feature type="domain" description="PD-(D/E)XK nuclease-like" evidence="2">
    <location>
        <begin position="118"/>
        <end position="358"/>
    </location>
</feature>
<dbReference type="Pfam" id="PF20516">
    <property type="entry name" value="PDDEXK_12"/>
    <property type="match status" value="1"/>
</dbReference>
<protein>
    <recommendedName>
        <fullName evidence="2">PD-(D/E)XK nuclease-like domain-containing protein</fullName>
    </recommendedName>
</protein>
<evidence type="ECO:0000313" key="3">
    <source>
        <dbReference type="EMBL" id="SMY30507.1"/>
    </source>
</evidence>
<sequence length="392" mass="43710">MDAASAELPEPSSDTLDRETQRRRLSHTHTPIFPTRSPSLSRRRSASPTKTQSIALHTTGVPRVVIETGAVGKTEDAETRTLYSQLQSAIDGPVIPHGFIELIGEDEIIPPSYFRQPTVAEGAQSQGDAADARRLWTRIGLIRKKAHRSENFRDENSWTDVVKLVLATVLYHCDEEEEARSGNLQIINLQTQSIAQDHLPRMSDAAGVCDRRVDLALGVDDPLEDTPAARLRERAFNNSLPLNHMKDLELQRAFLALPIEIKAKNGNMEEAHLQLAVYFAAAVKFLTETCAATQIPPMLGWTVLGSSWTPMLAWRDGKGVVQVRQLNALGSFGTSDCASLFRLFALLKECVKWVQNEYQPKHSDLMERFVGEWERGNRSGICRTRDLGEYAA</sequence>
<evidence type="ECO:0000256" key="1">
    <source>
        <dbReference type="SAM" id="MobiDB-lite"/>
    </source>
</evidence>
<gene>
    <name evidence="3" type="ORF">ZT1A5_G11961</name>
</gene>
<dbReference type="AlphaFoldDB" id="A0A1Y6M1H4"/>
<dbReference type="EMBL" id="LT882694">
    <property type="protein sequence ID" value="SMY30507.1"/>
    <property type="molecule type" value="Genomic_DNA"/>
</dbReference>
<organism evidence="3 4">
    <name type="scientific">Zymoseptoria tritici ST99CH_1A5</name>
    <dbReference type="NCBI Taxonomy" id="1276529"/>
    <lineage>
        <taxon>Eukaryota</taxon>
        <taxon>Fungi</taxon>
        <taxon>Dikarya</taxon>
        <taxon>Ascomycota</taxon>
        <taxon>Pezizomycotina</taxon>
        <taxon>Dothideomycetes</taxon>
        <taxon>Dothideomycetidae</taxon>
        <taxon>Mycosphaerellales</taxon>
        <taxon>Mycosphaerellaceae</taxon>
        <taxon>Zymoseptoria</taxon>
    </lineage>
</organism>
<evidence type="ECO:0000313" key="4">
    <source>
        <dbReference type="Proteomes" id="UP000215453"/>
    </source>
</evidence>
<feature type="region of interest" description="Disordered" evidence="1">
    <location>
        <begin position="1"/>
        <end position="58"/>
    </location>
</feature>
<accession>A0A1Y6M1H4</accession>
<proteinExistence type="predicted"/>
<reference evidence="3 4" key="1">
    <citation type="submission" date="2016-10" db="EMBL/GenBank/DDBJ databases">
        <authorList>
            <person name="Varghese N."/>
        </authorList>
    </citation>
    <scope>NUCLEOTIDE SEQUENCE [LARGE SCALE GENOMIC DNA]</scope>
</reference>